<dbReference type="Gene3D" id="1.10.630.10">
    <property type="entry name" value="Cytochrome P450"/>
    <property type="match status" value="1"/>
</dbReference>
<dbReference type="PANTHER" id="PTHR24292">
    <property type="entry name" value="CYTOCHROME P450"/>
    <property type="match status" value="1"/>
</dbReference>
<dbReference type="InterPro" id="IPR002401">
    <property type="entry name" value="Cyt_P450_E_grp-I"/>
</dbReference>
<dbReference type="PROSITE" id="PS00086">
    <property type="entry name" value="CYTOCHROME_P450"/>
    <property type="match status" value="1"/>
</dbReference>
<dbReference type="FunFam" id="1.10.630.10:FF:000042">
    <property type="entry name" value="Cytochrome P450"/>
    <property type="match status" value="1"/>
</dbReference>
<dbReference type="PRINTS" id="PR00385">
    <property type="entry name" value="P450"/>
</dbReference>
<evidence type="ECO:0000256" key="4">
    <source>
        <dbReference type="ARBA" id="ARBA00010617"/>
    </source>
</evidence>
<dbReference type="Pfam" id="PF00067">
    <property type="entry name" value="p450"/>
    <property type="match status" value="1"/>
</dbReference>
<keyword evidence="7" id="KW-0256">Endoplasmic reticulum</keyword>
<dbReference type="OrthoDB" id="2789670at2759"/>
<dbReference type="GO" id="GO:0020037">
    <property type="term" value="F:heme binding"/>
    <property type="evidence" value="ECO:0007669"/>
    <property type="project" value="InterPro"/>
</dbReference>
<evidence type="ECO:0000256" key="3">
    <source>
        <dbReference type="ARBA" id="ARBA00004406"/>
    </source>
</evidence>
<keyword evidence="5 13" id="KW-0349">Heme</keyword>
<dbReference type="CDD" id="cd11056">
    <property type="entry name" value="CYP6-like"/>
    <property type="match status" value="1"/>
</dbReference>
<dbReference type="PANTHER" id="PTHR24292:SF93">
    <property type="entry name" value="CYTOCHROME P450 310A1-RELATED"/>
    <property type="match status" value="1"/>
</dbReference>
<feature type="binding site" description="axial binding residue" evidence="13">
    <location>
        <position position="451"/>
    </location>
    <ligand>
        <name>heme</name>
        <dbReference type="ChEBI" id="CHEBI:30413"/>
    </ligand>
    <ligandPart>
        <name>Fe</name>
        <dbReference type="ChEBI" id="CHEBI:18248"/>
    </ligandPart>
</feature>
<sequence>MIVLILLTVLIVFLVSFVTKQYTYWNQFDIPHLKAKFPFGNLELVTKQQRSFGTAIYDIYNGSKERILGFYMFFKPALLIRDPVLIKSVLATDFANFHDRGIYVDANRDPMSANLFSLEGEEWKNLRTRLTPAFTSGKLKGMFENIKGIGNNLINFMESKANEQAIIEIRDISIRYVTDCLAMIAFGQEGISSIDNPEHEFLVNAKRYNEDKNLLDMVRRISIFICPGLLKILKIKGLPPFMEKFCLDMVTKTIQYRETNNVVRKDLMQYLIQLRNNSTSQIDDWKIKSSAKGSKSLSYEEIAANIYIFYIAGAESSSSTIAYMLYELARNQELMKRAKTDVQDTLAKHNGEITYESIKDMQFIDLCVKEILRKYPALPIMNRECTKDYKVPDMDFVIKKGTAVVISILGISRDEEIFPNAESFDPDRFSSDRMDYDADMFMPFGIGPRNCLAYRMGLIMVKVAVVMLLKKFKFEAVCHDELEFDYGSVVLLPKEGTCKIKIMKEEEN</sequence>
<evidence type="ECO:0008006" key="17">
    <source>
        <dbReference type="Google" id="ProtNLM"/>
    </source>
</evidence>
<evidence type="ECO:0000256" key="12">
    <source>
        <dbReference type="ARBA" id="ARBA00023136"/>
    </source>
</evidence>
<keyword evidence="11 14" id="KW-0503">Monooxygenase</keyword>
<dbReference type="GO" id="GO:0004497">
    <property type="term" value="F:monooxygenase activity"/>
    <property type="evidence" value="ECO:0007669"/>
    <property type="project" value="UniProtKB-KW"/>
</dbReference>
<reference evidence="15" key="1">
    <citation type="submission" date="2022-01" db="EMBL/GenBank/DDBJ databases">
        <authorList>
            <person name="King R."/>
        </authorList>
    </citation>
    <scope>NUCLEOTIDE SEQUENCE</scope>
</reference>
<dbReference type="SUPFAM" id="SSF48264">
    <property type="entry name" value="Cytochrome P450"/>
    <property type="match status" value="1"/>
</dbReference>
<dbReference type="Proteomes" id="UP001153620">
    <property type="component" value="Chromosome 1"/>
</dbReference>
<dbReference type="InterPro" id="IPR050476">
    <property type="entry name" value="Insect_CytP450_Detox"/>
</dbReference>
<evidence type="ECO:0000256" key="10">
    <source>
        <dbReference type="ARBA" id="ARBA00023004"/>
    </source>
</evidence>
<evidence type="ECO:0000313" key="15">
    <source>
        <dbReference type="EMBL" id="CAG9798508.1"/>
    </source>
</evidence>
<keyword evidence="12" id="KW-0472">Membrane</keyword>
<name>A0A9N9RJV9_9DIPT</name>
<evidence type="ECO:0000313" key="16">
    <source>
        <dbReference type="Proteomes" id="UP001153620"/>
    </source>
</evidence>
<dbReference type="GO" id="GO:0005789">
    <property type="term" value="C:endoplasmic reticulum membrane"/>
    <property type="evidence" value="ECO:0007669"/>
    <property type="project" value="UniProtKB-SubCell"/>
</dbReference>
<evidence type="ECO:0000256" key="6">
    <source>
        <dbReference type="ARBA" id="ARBA00022723"/>
    </source>
</evidence>
<protein>
    <recommendedName>
        <fullName evidence="17">Cytochrome P450</fullName>
    </recommendedName>
</protein>
<reference evidence="15" key="2">
    <citation type="submission" date="2022-10" db="EMBL/GenBank/DDBJ databases">
        <authorList>
            <consortium name="ENA_rothamsted_submissions"/>
            <consortium name="culmorum"/>
            <person name="King R."/>
        </authorList>
    </citation>
    <scope>NUCLEOTIDE SEQUENCE</scope>
</reference>
<evidence type="ECO:0000256" key="9">
    <source>
        <dbReference type="ARBA" id="ARBA00023002"/>
    </source>
</evidence>
<gene>
    <name evidence="15" type="ORF">CHIRRI_LOCUS1490</name>
</gene>
<organism evidence="15 16">
    <name type="scientific">Chironomus riparius</name>
    <dbReference type="NCBI Taxonomy" id="315576"/>
    <lineage>
        <taxon>Eukaryota</taxon>
        <taxon>Metazoa</taxon>
        <taxon>Ecdysozoa</taxon>
        <taxon>Arthropoda</taxon>
        <taxon>Hexapoda</taxon>
        <taxon>Insecta</taxon>
        <taxon>Pterygota</taxon>
        <taxon>Neoptera</taxon>
        <taxon>Endopterygota</taxon>
        <taxon>Diptera</taxon>
        <taxon>Nematocera</taxon>
        <taxon>Chironomoidea</taxon>
        <taxon>Chironomidae</taxon>
        <taxon>Chironominae</taxon>
        <taxon>Chironomus</taxon>
    </lineage>
</organism>
<comment type="subcellular location">
    <subcellularLocation>
        <location evidence="3">Endoplasmic reticulum membrane</location>
        <topology evidence="3">Peripheral membrane protein</topology>
    </subcellularLocation>
    <subcellularLocation>
        <location evidence="2">Microsome membrane</location>
        <topology evidence="2">Peripheral membrane protein</topology>
    </subcellularLocation>
</comment>
<dbReference type="AlphaFoldDB" id="A0A9N9RJV9"/>
<keyword evidence="9 14" id="KW-0560">Oxidoreductase</keyword>
<dbReference type="InterPro" id="IPR001128">
    <property type="entry name" value="Cyt_P450"/>
</dbReference>
<keyword evidence="16" id="KW-1185">Reference proteome</keyword>
<comment type="cofactor">
    <cofactor evidence="1 13">
        <name>heme</name>
        <dbReference type="ChEBI" id="CHEBI:30413"/>
    </cofactor>
</comment>
<evidence type="ECO:0000256" key="8">
    <source>
        <dbReference type="ARBA" id="ARBA00022848"/>
    </source>
</evidence>
<accession>A0A9N9RJV9</accession>
<evidence type="ECO:0000256" key="13">
    <source>
        <dbReference type="PIRSR" id="PIRSR602401-1"/>
    </source>
</evidence>
<dbReference type="EMBL" id="OU895877">
    <property type="protein sequence ID" value="CAG9798508.1"/>
    <property type="molecule type" value="Genomic_DNA"/>
</dbReference>
<dbReference type="GO" id="GO:0016705">
    <property type="term" value="F:oxidoreductase activity, acting on paired donors, with incorporation or reduction of molecular oxygen"/>
    <property type="evidence" value="ECO:0007669"/>
    <property type="project" value="InterPro"/>
</dbReference>
<evidence type="ECO:0000256" key="7">
    <source>
        <dbReference type="ARBA" id="ARBA00022824"/>
    </source>
</evidence>
<keyword evidence="6 13" id="KW-0479">Metal-binding</keyword>
<proteinExistence type="inferred from homology"/>
<evidence type="ECO:0000256" key="11">
    <source>
        <dbReference type="ARBA" id="ARBA00023033"/>
    </source>
</evidence>
<evidence type="ECO:0000256" key="2">
    <source>
        <dbReference type="ARBA" id="ARBA00004174"/>
    </source>
</evidence>
<evidence type="ECO:0000256" key="1">
    <source>
        <dbReference type="ARBA" id="ARBA00001971"/>
    </source>
</evidence>
<keyword evidence="10 13" id="KW-0408">Iron</keyword>
<dbReference type="InterPro" id="IPR036396">
    <property type="entry name" value="Cyt_P450_sf"/>
</dbReference>
<evidence type="ECO:0000256" key="14">
    <source>
        <dbReference type="RuleBase" id="RU000461"/>
    </source>
</evidence>
<dbReference type="InterPro" id="IPR017972">
    <property type="entry name" value="Cyt_P450_CS"/>
</dbReference>
<dbReference type="GO" id="GO:0005506">
    <property type="term" value="F:iron ion binding"/>
    <property type="evidence" value="ECO:0007669"/>
    <property type="project" value="InterPro"/>
</dbReference>
<dbReference type="PRINTS" id="PR00463">
    <property type="entry name" value="EP450I"/>
</dbReference>
<evidence type="ECO:0000256" key="5">
    <source>
        <dbReference type="ARBA" id="ARBA00022617"/>
    </source>
</evidence>
<comment type="similarity">
    <text evidence="4 14">Belongs to the cytochrome P450 family.</text>
</comment>
<keyword evidence="8" id="KW-0492">Microsome</keyword>